<feature type="domain" description="Ketosynthase family 3 (KS3)" evidence="17">
    <location>
        <begin position="2"/>
        <end position="409"/>
    </location>
</feature>
<evidence type="ECO:0000256" key="11">
    <source>
        <dbReference type="ARBA" id="ARBA00024006"/>
    </source>
</evidence>
<dbReference type="InterPro" id="IPR016039">
    <property type="entry name" value="Thiolase-like"/>
</dbReference>
<dbReference type="FunFam" id="3.40.47.10:FF:000018">
    <property type="entry name" value="3-oxoacyl-[acyl-carrier-protein] synthase 2"/>
    <property type="match status" value="1"/>
</dbReference>
<dbReference type="PROSITE" id="PS52004">
    <property type="entry name" value="KS3_2"/>
    <property type="match status" value="1"/>
</dbReference>
<dbReference type="EC" id="2.3.1.179" evidence="3 14"/>
<dbReference type="InterPro" id="IPR018201">
    <property type="entry name" value="Ketoacyl_synth_AS"/>
</dbReference>
<dbReference type="NCBIfam" id="TIGR03150">
    <property type="entry name" value="fabF"/>
    <property type="match status" value="1"/>
</dbReference>
<reference evidence="18" key="2">
    <citation type="journal article" date="2012" name="PLoS ONE">
        <title>A Deeply Branching Thermophilic Bacterium with an Ancient Acetyl-CoA Pathway Dominates a Subsurface Ecosystem.</title>
        <authorList>
            <person name="Takami H."/>
            <person name="Noguchi H."/>
            <person name="Takaki Y."/>
            <person name="Uchiyama I."/>
            <person name="Toyoda A."/>
            <person name="Nishi S."/>
            <person name="Chee G.-J."/>
            <person name="Arai W."/>
            <person name="Nunoura T."/>
            <person name="Itoh T."/>
            <person name="Hattori M."/>
            <person name="Takai K."/>
        </authorList>
    </citation>
    <scope>NUCLEOTIDE SEQUENCE</scope>
</reference>
<evidence type="ECO:0000256" key="1">
    <source>
        <dbReference type="ARBA" id="ARBA00005194"/>
    </source>
</evidence>
<dbReference type="InterPro" id="IPR000794">
    <property type="entry name" value="Beta-ketoacyl_synthase"/>
</dbReference>
<comment type="catalytic activity">
    <reaction evidence="12 14">
        <text>(9Z)-hexadecenoyl-[ACP] + malonyl-[ACP] + H(+) = 3-oxo-(11Z)-octadecenoyl-[ACP] + holo-[ACP] + CO2</text>
        <dbReference type="Rhea" id="RHEA:55040"/>
        <dbReference type="Rhea" id="RHEA-COMP:9623"/>
        <dbReference type="Rhea" id="RHEA-COMP:9685"/>
        <dbReference type="Rhea" id="RHEA-COMP:10800"/>
        <dbReference type="Rhea" id="RHEA-COMP:14074"/>
        <dbReference type="ChEBI" id="CHEBI:15378"/>
        <dbReference type="ChEBI" id="CHEBI:16526"/>
        <dbReference type="ChEBI" id="CHEBI:64479"/>
        <dbReference type="ChEBI" id="CHEBI:78449"/>
        <dbReference type="ChEBI" id="CHEBI:83989"/>
        <dbReference type="ChEBI" id="CHEBI:138538"/>
        <dbReference type="EC" id="2.3.1.179"/>
    </reaction>
</comment>
<dbReference type="PANTHER" id="PTHR11712">
    <property type="entry name" value="POLYKETIDE SYNTHASE-RELATED"/>
    <property type="match status" value="1"/>
</dbReference>
<comment type="catalytic activity">
    <reaction evidence="13 14">
        <text>a fatty acyl-[ACP] + malonyl-[ACP] + H(+) = a 3-oxoacyl-[ACP] + holo-[ACP] + CO2</text>
        <dbReference type="Rhea" id="RHEA:22836"/>
        <dbReference type="Rhea" id="RHEA-COMP:9623"/>
        <dbReference type="Rhea" id="RHEA-COMP:9685"/>
        <dbReference type="Rhea" id="RHEA-COMP:9916"/>
        <dbReference type="Rhea" id="RHEA-COMP:14125"/>
        <dbReference type="ChEBI" id="CHEBI:15378"/>
        <dbReference type="ChEBI" id="CHEBI:16526"/>
        <dbReference type="ChEBI" id="CHEBI:64479"/>
        <dbReference type="ChEBI" id="CHEBI:78449"/>
        <dbReference type="ChEBI" id="CHEBI:78776"/>
        <dbReference type="ChEBI" id="CHEBI:138651"/>
    </reaction>
</comment>
<dbReference type="InterPro" id="IPR014031">
    <property type="entry name" value="Ketoacyl_synth_C"/>
</dbReference>
<dbReference type="CDD" id="cd00834">
    <property type="entry name" value="KAS_I_II"/>
    <property type="match status" value="1"/>
</dbReference>
<dbReference type="InterPro" id="IPR020841">
    <property type="entry name" value="PKS_Beta-ketoAc_synthase_dom"/>
</dbReference>
<comment type="pathway">
    <text evidence="1 14">Lipid metabolism; fatty acid biosynthesis.</text>
</comment>
<keyword evidence="9 14" id="KW-0275">Fatty acid biosynthesis</keyword>
<accession>H5SHN4</accession>
<comment type="similarity">
    <text evidence="2 14 16">Belongs to the thiolase-like superfamily. Beta-ketoacyl-ACP synthases family.</text>
</comment>
<reference evidence="18" key="1">
    <citation type="journal article" date="2005" name="Environ. Microbiol.">
        <title>Genetic and functional properties of uncultivated thermophilic crenarchaeotes from a subsurface gold mine as revealed by analysis of genome fragments.</title>
        <authorList>
            <person name="Nunoura T."/>
            <person name="Hirayama H."/>
            <person name="Takami H."/>
            <person name="Oida H."/>
            <person name="Nishi S."/>
            <person name="Shimamura S."/>
            <person name="Suzuki Y."/>
            <person name="Inagaki F."/>
            <person name="Takai K."/>
            <person name="Nealson K.H."/>
            <person name="Horikoshi K."/>
        </authorList>
    </citation>
    <scope>NUCLEOTIDE SEQUENCE</scope>
</reference>
<keyword evidence="6 14" id="KW-0808">Transferase</keyword>
<gene>
    <name evidence="18" type="ORF">HGMM_F30B08C22</name>
</gene>
<keyword evidence="8" id="KW-0443">Lipid metabolism</keyword>
<dbReference type="SMART" id="SM00825">
    <property type="entry name" value="PKS_KS"/>
    <property type="match status" value="1"/>
</dbReference>
<dbReference type="PIRSF" id="PIRSF000447">
    <property type="entry name" value="KAS_II"/>
    <property type="match status" value="1"/>
</dbReference>
<evidence type="ECO:0000256" key="4">
    <source>
        <dbReference type="ARBA" id="ARBA00014657"/>
    </source>
</evidence>
<keyword evidence="7" id="KW-0276">Fatty acid metabolism</keyword>
<dbReference type="UniPathway" id="UPA00094"/>
<evidence type="ECO:0000256" key="16">
    <source>
        <dbReference type="RuleBase" id="RU003694"/>
    </source>
</evidence>
<comment type="function">
    <text evidence="11 14">Involved in the type II fatty acid elongation cycle. Catalyzes the elongation of a wide range of acyl-ACP by the addition of two carbons from malonyl-ACP to an acyl acceptor. Can efficiently catalyze the conversion of palmitoleoyl-ACP (cis-hexadec-9-enoyl-ACP) to cis-vaccenoyl-ACP (cis-octadec-11-enoyl-ACP), an essential step in the thermal regulation of fatty acid composition.</text>
</comment>
<evidence type="ECO:0000256" key="15">
    <source>
        <dbReference type="PIRSR" id="PIRSR000447-1"/>
    </source>
</evidence>
<dbReference type="PANTHER" id="PTHR11712:SF336">
    <property type="entry name" value="3-OXOACYL-[ACYL-CARRIER-PROTEIN] SYNTHASE, MITOCHONDRIAL"/>
    <property type="match status" value="1"/>
</dbReference>
<dbReference type="GO" id="GO:0005829">
    <property type="term" value="C:cytosol"/>
    <property type="evidence" value="ECO:0007669"/>
    <property type="project" value="TreeGrafter"/>
</dbReference>
<dbReference type="GO" id="GO:0030497">
    <property type="term" value="P:fatty acid elongation"/>
    <property type="evidence" value="ECO:0007669"/>
    <property type="project" value="UniProtKB-ARBA"/>
</dbReference>
<dbReference type="GO" id="GO:0004315">
    <property type="term" value="F:3-oxoacyl-[acyl-carrier-protein] synthase activity"/>
    <property type="evidence" value="ECO:0007669"/>
    <property type="project" value="UniProtKB-UniRule"/>
</dbReference>
<dbReference type="SUPFAM" id="SSF53901">
    <property type="entry name" value="Thiolase-like"/>
    <property type="match status" value="2"/>
</dbReference>
<evidence type="ECO:0000256" key="9">
    <source>
        <dbReference type="ARBA" id="ARBA00023160"/>
    </source>
</evidence>
<evidence type="ECO:0000256" key="10">
    <source>
        <dbReference type="ARBA" id="ARBA00023315"/>
    </source>
</evidence>
<protein>
    <recommendedName>
        <fullName evidence="4 14">3-oxoacyl-[acyl-carrier-protein] synthase 2</fullName>
        <ecNumber evidence="3 14">2.3.1.179</ecNumber>
    </recommendedName>
</protein>
<dbReference type="PROSITE" id="PS00606">
    <property type="entry name" value="KS3_1"/>
    <property type="match status" value="1"/>
</dbReference>
<dbReference type="InterPro" id="IPR014030">
    <property type="entry name" value="Ketoacyl_synth_N"/>
</dbReference>
<evidence type="ECO:0000256" key="7">
    <source>
        <dbReference type="ARBA" id="ARBA00022832"/>
    </source>
</evidence>
<dbReference type="Pfam" id="PF00109">
    <property type="entry name" value="ketoacyl-synt"/>
    <property type="match status" value="1"/>
</dbReference>
<evidence type="ECO:0000256" key="6">
    <source>
        <dbReference type="ARBA" id="ARBA00022679"/>
    </source>
</evidence>
<evidence type="ECO:0000256" key="2">
    <source>
        <dbReference type="ARBA" id="ARBA00008467"/>
    </source>
</evidence>
<feature type="active site" description="For beta-ketoacyl synthase activity" evidence="15">
    <location>
        <position position="163"/>
    </location>
</feature>
<evidence type="ECO:0000256" key="8">
    <source>
        <dbReference type="ARBA" id="ARBA00023098"/>
    </source>
</evidence>
<dbReference type="EMBL" id="AP011725">
    <property type="protein sequence ID" value="BAL55670.1"/>
    <property type="molecule type" value="Genomic_DNA"/>
</dbReference>
<dbReference type="InterPro" id="IPR017568">
    <property type="entry name" value="3-oxoacyl-ACP_synth-2"/>
</dbReference>
<dbReference type="AlphaFoldDB" id="H5SHN4"/>
<dbReference type="Gene3D" id="3.40.47.10">
    <property type="match status" value="1"/>
</dbReference>
<dbReference type="NCBIfam" id="NF005589">
    <property type="entry name" value="PRK07314.1"/>
    <property type="match status" value="1"/>
</dbReference>
<name>H5SHN4_9CHLR</name>
<keyword evidence="5 14" id="KW-0444">Lipid biosynthesis</keyword>
<evidence type="ECO:0000313" key="18">
    <source>
        <dbReference type="EMBL" id="BAL55670.1"/>
    </source>
</evidence>
<evidence type="ECO:0000259" key="17">
    <source>
        <dbReference type="PROSITE" id="PS52004"/>
    </source>
</evidence>
<organism evidence="18">
    <name type="scientific">uncultured Chloroflexota bacterium</name>
    <dbReference type="NCBI Taxonomy" id="166587"/>
    <lineage>
        <taxon>Bacteria</taxon>
        <taxon>Bacillati</taxon>
        <taxon>Chloroflexota</taxon>
        <taxon>environmental samples</taxon>
    </lineage>
</organism>
<proteinExistence type="inferred from homology"/>
<dbReference type="Pfam" id="PF02801">
    <property type="entry name" value="Ketoacyl-synt_C"/>
    <property type="match status" value="1"/>
</dbReference>
<evidence type="ECO:0000256" key="5">
    <source>
        <dbReference type="ARBA" id="ARBA00022516"/>
    </source>
</evidence>
<keyword evidence="10 14" id="KW-0012">Acyltransferase</keyword>
<dbReference type="FunFam" id="3.40.47.10:FF:000029">
    <property type="entry name" value="3-oxoacyl-[acyl-carrier-protein] synthase 1"/>
    <property type="match status" value="1"/>
</dbReference>
<sequence length="412" mass="43343">MTERIVITGMGTVSPLGLNVKETWENAVNGVSGVAPITLFDASSSLVKIACEVKNFVPERYMDPKEARRRDRFEQFAAVAAREAWEQSGLEVTEENAGRIGVVISSAIGGLRSLQDAIFTLKDEGPRRVSPFLIPMLMANGGAGLVSIDLGLKGPSFSVASACASGADGIGMAWLMLRAGVVDVVLAGAAEATITHTGIAAFDRIGAMSRRTDYSMTPQPFDKNRDGLVMGEGAAVLVLERESHARARGAEILAELAGYAATSDAFHVTAPDEQGAGGAAAIRKALEVAGVALDEVGYINAHGTATPLNDAAETRAIKAAFGELAYSIPVSSTKSMTGHMMGATGALEAIFCVQAVREGILPPTIHYQTPDPECDLDYIPNQAREKKIDVAISNAFGFGGHNAVLVIRRWKG</sequence>
<evidence type="ECO:0000256" key="12">
    <source>
        <dbReference type="ARBA" id="ARBA00047318"/>
    </source>
</evidence>
<evidence type="ECO:0000256" key="13">
    <source>
        <dbReference type="ARBA" id="ARBA00047659"/>
    </source>
</evidence>
<evidence type="ECO:0000256" key="14">
    <source>
        <dbReference type="PIRNR" id="PIRNR000447"/>
    </source>
</evidence>
<evidence type="ECO:0000256" key="3">
    <source>
        <dbReference type="ARBA" id="ARBA00012356"/>
    </source>
</evidence>